<accession>W7I6D6</accession>
<dbReference type="AlphaFoldDB" id="W7I6D6"/>
<dbReference type="EMBL" id="KI966443">
    <property type="protein sequence ID" value="EWC44345.1"/>
    <property type="molecule type" value="Genomic_DNA"/>
</dbReference>
<evidence type="ECO:0000313" key="4">
    <source>
        <dbReference type="EMBL" id="EWC44345.1"/>
    </source>
</evidence>
<feature type="region of interest" description="Disordered" evidence="1">
    <location>
        <begin position="241"/>
        <end position="265"/>
    </location>
</feature>
<feature type="compositionally biased region" description="Low complexity" evidence="1">
    <location>
        <begin position="301"/>
        <end position="339"/>
    </location>
</feature>
<evidence type="ECO:0000256" key="2">
    <source>
        <dbReference type="SAM" id="Phobius"/>
    </source>
</evidence>
<evidence type="ECO:0000256" key="1">
    <source>
        <dbReference type="SAM" id="MobiDB-lite"/>
    </source>
</evidence>
<keyword evidence="2" id="KW-0812">Transmembrane</keyword>
<sequence>MRLSKSLPLLLSTSVAVAFPLVDLTKRQYCAEGSTVCAAFCCQPGEQCVYDPSTDSGYNCKLTSDTSFQPVSNAIFTYTVNPTPTVLVISFAGGPDPTPVATPGNTPAYTPGNTPGNTPGITPTGPLIPPTQPTDSTTTVVIPGTSTGAFITAIPTNTDAVLVPQPVGVGSGGLTAGQIGGIIGGVIGGLGLLALLILWCCLYGLCAAFGGRRHGSDSDYEDHKTWKSFVPVALAGGALAANRHRHSHHSATTITTEKRKSGSSGLGKGILGGLGAAWLAHKFAGDKHEYKPPKEQLHAASSYTGTSSYTSTSSSSRGHSTVSSSYLSGSSSSSGYMSNDSRHPPPARHPPPGRYR</sequence>
<feature type="compositionally biased region" description="Pro residues" evidence="1">
    <location>
        <begin position="347"/>
        <end position="356"/>
    </location>
</feature>
<organism evidence="4 5">
    <name type="scientific">Drechslerella stenobrocha 248</name>
    <dbReference type="NCBI Taxonomy" id="1043628"/>
    <lineage>
        <taxon>Eukaryota</taxon>
        <taxon>Fungi</taxon>
        <taxon>Dikarya</taxon>
        <taxon>Ascomycota</taxon>
        <taxon>Pezizomycotina</taxon>
        <taxon>Orbiliomycetes</taxon>
        <taxon>Orbiliales</taxon>
        <taxon>Orbiliaceae</taxon>
        <taxon>Drechslerella</taxon>
    </lineage>
</organism>
<protein>
    <submittedName>
        <fullName evidence="4">Uncharacterized protein</fullName>
    </submittedName>
</protein>
<keyword evidence="5" id="KW-1185">Reference proteome</keyword>
<dbReference type="HOGENOM" id="CLU_743891_0_0_1"/>
<feature type="chain" id="PRO_5004895715" evidence="3">
    <location>
        <begin position="19"/>
        <end position="356"/>
    </location>
</feature>
<keyword evidence="3" id="KW-0732">Signal</keyword>
<gene>
    <name evidence="4" type="ORF">DRE_01171</name>
</gene>
<feature type="region of interest" description="Disordered" evidence="1">
    <location>
        <begin position="298"/>
        <end position="356"/>
    </location>
</feature>
<keyword evidence="2" id="KW-1133">Transmembrane helix</keyword>
<feature type="signal peptide" evidence="3">
    <location>
        <begin position="1"/>
        <end position="18"/>
    </location>
</feature>
<feature type="transmembrane region" description="Helical" evidence="2">
    <location>
        <begin position="182"/>
        <end position="206"/>
    </location>
</feature>
<proteinExistence type="predicted"/>
<dbReference type="OrthoDB" id="5419449at2759"/>
<name>W7I6D6_9PEZI</name>
<evidence type="ECO:0000256" key="3">
    <source>
        <dbReference type="SAM" id="SignalP"/>
    </source>
</evidence>
<reference evidence="4 5" key="1">
    <citation type="submission" date="2013-05" db="EMBL/GenBank/DDBJ databases">
        <title>Drechslerella stenobrocha genome reveals carnivorous origination and mechanical trapping mechanism of predatory fungi.</title>
        <authorList>
            <person name="Liu X."/>
            <person name="Zhang W."/>
            <person name="Liu K."/>
        </authorList>
    </citation>
    <scope>NUCLEOTIDE SEQUENCE [LARGE SCALE GENOMIC DNA]</scope>
    <source>
        <strain evidence="4 5">248</strain>
    </source>
</reference>
<dbReference type="Proteomes" id="UP000024837">
    <property type="component" value="Unassembled WGS sequence"/>
</dbReference>
<keyword evidence="2" id="KW-0472">Membrane</keyword>
<evidence type="ECO:0000313" key="5">
    <source>
        <dbReference type="Proteomes" id="UP000024837"/>
    </source>
</evidence>